<organism evidence="14 15">
    <name type="scientific">Priestia taiwanensis</name>
    <dbReference type="NCBI Taxonomy" id="1347902"/>
    <lineage>
        <taxon>Bacteria</taxon>
        <taxon>Bacillati</taxon>
        <taxon>Bacillota</taxon>
        <taxon>Bacilli</taxon>
        <taxon>Bacillales</taxon>
        <taxon>Bacillaceae</taxon>
        <taxon>Priestia</taxon>
    </lineage>
</organism>
<dbReference type="InterPro" id="IPR033479">
    <property type="entry name" value="dCache_1"/>
</dbReference>
<feature type="transmembrane region" description="Helical" evidence="11">
    <location>
        <begin position="286"/>
        <end position="305"/>
    </location>
</feature>
<evidence type="ECO:0000256" key="4">
    <source>
        <dbReference type="ARBA" id="ARBA00022500"/>
    </source>
</evidence>
<keyword evidence="7 11" id="KW-0472">Membrane</keyword>
<proteinExistence type="inferred from homology"/>
<comment type="caution">
    <text evidence="14">The sequence shown here is derived from an EMBL/GenBank/DDBJ whole genome shotgun (WGS) entry which is preliminary data.</text>
</comment>
<dbReference type="InterPro" id="IPR029151">
    <property type="entry name" value="Sensor-like_sf"/>
</dbReference>
<keyword evidence="5 11" id="KW-0812">Transmembrane</keyword>
<dbReference type="GO" id="GO:0005886">
    <property type="term" value="C:plasma membrane"/>
    <property type="evidence" value="ECO:0007669"/>
    <property type="project" value="UniProtKB-SubCell"/>
</dbReference>
<protein>
    <submittedName>
        <fullName evidence="14">Methyl-accepting chemotaxis protein</fullName>
    </submittedName>
</protein>
<keyword evidence="2" id="KW-1003">Cell membrane</keyword>
<reference evidence="14" key="1">
    <citation type="journal article" date="2014" name="Int. J. Syst. Evol. Microbiol.">
        <title>Complete genome sequence of Corynebacterium casei LMG S-19264T (=DSM 44701T), isolated from a smear-ripened cheese.</title>
        <authorList>
            <consortium name="US DOE Joint Genome Institute (JGI-PGF)"/>
            <person name="Walter F."/>
            <person name="Albersmeier A."/>
            <person name="Kalinowski J."/>
            <person name="Ruckert C."/>
        </authorList>
    </citation>
    <scope>NUCLEOTIDE SEQUENCE</scope>
    <source>
        <strain evidence="14">CGMCC 1.12698</strain>
    </source>
</reference>
<evidence type="ECO:0000313" key="15">
    <source>
        <dbReference type="Proteomes" id="UP000605259"/>
    </source>
</evidence>
<evidence type="ECO:0000259" key="13">
    <source>
        <dbReference type="PROSITE" id="PS50885"/>
    </source>
</evidence>
<dbReference type="Gene3D" id="6.10.340.10">
    <property type="match status" value="1"/>
</dbReference>
<evidence type="ECO:0000256" key="8">
    <source>
        <dbReference type="ARBA" id="ARBA00023224"/>
    </source>
</evidence>
<dbReference type="EMBL" id="BMFK01000001">
    <property type="protein sequence ID" value="GGE67260.1"/>
    <property type="molecule type" value="Genomic_DNA"/>
</dbReference>
<dbReference type="GO" id="GO:0007165">
    <property type="term" value="P:signal transduction"/>
    <property type="evidence" value="ECO:0007669"/>
    <property type="project" value="UniProtKB-KW"/>
</dbReference>
<dbReference type="InterPro" id="IPR004089">
    <property type="entry name" value="MCPsignal_dom"/>
</dbReference>
<dbReference type="CDD" id="cd11386">
    <property type="entry name" value="MCP_signal"/>
    <property type="match status" value="1"/>
</dbReference>
<keyword evidence="6 11" id="KW-1133">Transmembrane helix</keyword>
<dbReference type="PROSITE" id="PS50111">
    <property type="entry name" value="CHEMOTAXIS_TRANSDUC_2"/>
    <property type="match status" value="1"/>
</dbReference>
<sequence length="668" mass="74661">MKKIQTKMMLMFTVLIAIVIISIQSIVFLKVNEKLQDNINKESNLIVENVSEDFFYILDTIRLDLNRYAKTDMILSFFDASNKDEVKEEILDDFEVYISEYTNISALYMGTKDKEFITSFNRGESQPEGYDPTSRDWYKEAAAAKGEVVWSKPYESASSKQLVITGSKAIMSSDNKEVLGVLAFNFALDEIQKQIDSMEISHDGQVFIVDQNKMAVAYPEKNGQDVSNEPIVQALTSNVDKQYSSTLSGKEMEVYYTTLEKFNLDVGVMYPVEKIKEDLDSLKKNVYIMSIIAIILTVIVVYVIARRIAKPIANLSLEVQKFAEGDLTVQLESKTTDEVGQLTKHFNEMVLQMNEMVRTIQLNVANVEESSQQVSNLTEETTASSKEIASAMDSVAKNATHQANEIEGILTRMEDMSESVSEVNNSMNAMAQLSSEVDSSSNDGINRLQQLRHTSRESTTQLEEVEVVMSNLVERVATISDVMATIRSISEQTNLLALNASIEAARAGEHGKGFAVVATEVRKLAEQSREATDHVGNTIKGIQEETERAVEAMNQTRQMANEQQQSVMNTESAFNSITSAADKLAQSVKQVTVEMENIAKDQETFGQIIQVFAAGSEETAAASEEVNASIDEQLTYLQHVATTSDDLQINSQKVRELVQHFRVKREEE</sequence>
<dbReference type="Gene3D" id="1.10.287.950">
    <property type="entry name" value="Methyl-accepting chemotaxis protein"/>
    <property type="match status" value="1"/>
</dbReference>
<evidence type="ECO:0000256" key="11">
    <source>
        <dbReference type="SAM" id="Phobius"/>
    </source>
</evidence>
<evidence type="ECO:0000259" key="12">
    <source>
        <dbReference type="PROSITE" id="PS50111"/>
    </source>
</evidence>
<dbReference type="SMART" id="SM00283">
    <property type="entry name" value="MA"/>
    <property type="match status" value="1"/>
</dbReference>
<dbReference type="Pfam" id="PF02743">
    <property type="entry name" value="dCache_1"/>
    <property type="match status" value="1"/>
</dbReference>
<accession>A0A917EQP2</accession>
<dbReference type="SUPFAM" id="SSF103190">
    <property type="entry name" value="Sensory domain-like"/>
    <property type="match status" value="1"/>
</dbReference>
<dbReference type="GO" id="GO:0006935">
    <property type="term" value="P:chemotaxis"/>
    <property type="evidence" value="ECO:0007669"/>
    <property type="project" value="UniProtKB-KW"/>
</dbReference>
<dbReference type="PANTHER" id="PTHR32089:SF114">
    <property type="entry name" value="METHYL-ACCEPTING CHEMOTAXIS PROTEIN MCPB"/>
    <property type="match status" value="1"/>
</dbReference>
<dbReference type="SMART" id="SM00304">
    <property type="entry name" value="HAMP"/>
    <property type="match status" value="1"/>
</dbReference>
<comment type="similarity">
    <text evidence="9">Belongs to the methyl-accepting chemotaxis (MCP) protein family.</text>
</comment>
<dbReference type="PROSITE" id="PS50885">
    <property type="entry name" value="HAMP"/>
    <property type="match status" value="1"/>
</dbReference>
<evidence type="ECO:0000256" key="3">
    <source>
        <dbReference type="ARBA" id="ARBA00022481"/>
    </source>
</evidence>
<evidence type="ECO:0000256" key="6">
    <source>
        <dbReference type="ARBA" id="ARBA00022989"/>
    </source>
</evidence>
<evidence type="ECO:0000313" key="14">
    <source>
        <dbReference type="EMBL" id="GGE67260.1"/>
    </source>
</evidence>
<dbReference type="CDD" id="cd06225">
    <property type="entry name" value="HAMP"/>
    <property type="match status" value="1"/>
</dbReference>
<reference evidence="14" key="2">
    <citation type="submission" date="2020-09" db="EMBL/GenBank/DDBJ databases">
        <authorList>
            <person name="Sun Q."/>
            <person name="Zhou Y."/>
        </authorList>
    </citation>
    <scope>NUCLEOTIDE SEQUENCE</scope>
    <source>
        <strain evidence="14">CGMCC 1.12698</strain>
    </source>
</reference>
<keyword evidence="15" id="KW-1185">Reference proteome</keyword>
<dbReference type="InterPro" id="IPR003660">
    <property type="entry name" value="HAMP_dom"/>
</dbReference>
<evidence type="ECO:0000256" key="1">
    <source>
        <dbReference type="ARBA" id="ARBA00004651"/>
    </source>
</evidence>
<dbReference type="Proteomes" id="UP000605259">
    <property type="component" value="Unassembled WGS sequence"/>
</dbReference>
<name>A0A917EQP2_9BACI</name>
<evidence type="ECO:0000256" key="7">
    <source>
        <dbReference type="ARBA" id="ARBA00023136"/>
    </source>
</evidence>
<evidence type="ECO:0000256" key="10">
    <source>
        <dbReference type="PROSITE-ProRule" id="PRU00284"/>
    </source>
</evidence>
<dbReference type="RefSeq" id="WP_188387915.1">
    <property type="nucleotide sequence ID" value="NZ_BMFK01000001.1"/>
</dbReference>
<dbReference type="Pfam" id="PF00672">
    <property type="entry name" value="HAMP"/>
    <property type="match status" value="1"/>
</dbReference>
<keyword evidence="3" id="KW-0488">Methylation</keyword>
<evidence type="ECO:0000256" key="2">
    <source>
        <dbReference type="ARBA" id="ARBA00022475"/>
    </source>
</evidence>
<keyword evidence="8 10" id="KW-0807">Transducer</keyword>
<dbReference type="Pfam" id="PF00015">
    <property type="entry name" value="MCPsignal"/>
    <property type="match status" value="1"/>
</dbReference>
<feature type="domain" description="Methyl-accepting transducer" evidence="12">
    <location>
        <begin position="377"/>
        <end position="627"/>
    </location>
</feature>
<feature type="domain" description="HAMP" evidence="13">
    <location>
        <begin position="306"/>
        <end position="358"/>
    </location>
</feature>
<dbReference type="CDD" id="cd18773">
    <property type="entry name" value="PDC1_HK_sensor"/>
    <property type="match status" value="1"/>
</dbReference>
<dbReference type="AlphaFoldDB" id="A0A917EQP2"/>
<dbReference type="PANTHER" id="PTHR32089">
    <property type="entry name" value="METHYL-ACCEPTING CHEMOTAXIS PROTEIN MCPB"/>
    <property type="match status" value="1"/>
</dbReference>
<gene>
    <name evidence="14" type="ORF">GCM10007140_16780</name>
</gene>
<keyword evidence="4" id="KW-0145">Chemotaxis</keyword>
<evidence type="ECO:0000256" key="5">
    <source>
        <dbReference type="ARBA" id="ARBA00022692"/>
    </source>
</evidence>
<comment type="subcellular location">
    <subcellularLocation>
        <location evidence="1">Cell membrane</location>
        <topology evidence="1">Multi-pass membrane protein</topology>
    </subcellularLocation>
</comment>
<dbReference type="SUPFAM" id="SSF58104">
    <property type="entry name" value="Methyl-accepting chemotaxis protein (MCP) signaling domain"/>
    <property type="match status" value="1"/>
</dbReference>
<dbReference type="Gene3D" id="3.30.450.20">
    <property type="entry name" value="PAS domain"/>
    <property type="match status" value="2"/>
</dbReference>
<evidence type="ECO:0000256" key="9">
    <source>
        <dbReference type="ARBA" id="ARBA00029447"/>
    </source>
</evidence>